<proteinExistence type="predicted"/>
<protein>
    <submittedName>
        <fullName evidence="1">Uncharacterized protein</fullName>
    </submittedName>
</protein>
<dbReference type="AlphaFoldDB" id="A0A1H8DUM0"/>
<organism evidence="1 2">
    <name type="scientific">Nitrosospira multiformis</name>
    <dbReference type="NCBI Taxonomy" id="1231"/>
    <lineage>
        <taxon>Bacteria</taxon>
        <taxon>Pseudomonadati</taxon>
        <taxon>Pseudomonadota</taxon>
        <taxon>Betaproteobacteria</taxon>
        <taxon>Nitrosomonadales</taxon>
        <taxon>Nitrosomonadaceae</taxon>
        <taxon>Nitrosospira</taxon>
    </lineage>
</organism>
<name>A0A1H8DUM0_9PROT</name>
<sequence length="49" mass="6126">MKNLGIGGRLRQILLDWYRYYKQDKRQYSLLFSQQVRYYAELLFRSFVT</sequence>
<accession>A0A1H8DUM0</accession>
<evidence type="ECO:0000313" key="1">
    <source>
        <dbReference type="EMBL" id="SEN10228.1"/>
    </source>
</evidence>
<evidence type="ECO:0000313" key="2">
    <source>
        <dbReference type="Proteomes" id="UP000183898"/>
    </source>
</evidence>
<gene>
    <name evidence="1" type="ORF">SAMN05216404_102357</name>
</gene>
<dbReference type="EMBL" id="FOCT01000002">
    <property type="protein sequence ID" value="SEN10228.1"/>
    <property type="molecule type" value="Genomic_DNA"/>
</dbReference>
<dbReference type="Proteomes" id="UP000183898">
    <property type="component" value="Unassembled WGS sequence"/>
</dbReference>
<reference evidence="1 2" key="1">
    <citation type="submission" date="2016-10" db="EMBL/GenBank/DDBJ databases">
        <authorList>
            <person name="de Groot N.N."/>
        </authorList>
    </citation>
    <scope>NUCLEOTIDE SEQUENCE [LARGE SCALE GENOMIC DNA]</scope>
    <source>
        <strain evidence="1 2">Nl18</strain>
    </source>
</reference>